<dbReference type="EMBL" id="JANAVB010024400">
    <property type="protein sequence ID" value="KAJ6822348.1"/>
    <property type="molecule type" value="Genomic_DNA"/>
</dbReference>
<evidence type="ECO:0000313" key="3">
    <source>
        <dbReference type="Proteomes" id="UP001140949"/>
    </source>
</evidence>
<reference evidence="2" key="1">
    <citation type="journal article" date="2023" name="GigaByte">
        <title>Genome assembly of the bearded iris, Iris pallida Lam.</title>
        <authorList>
            <person name="Bruccoleri R.E."/>
            <person name="Oakeley E.J."/>
            <person name="Faust A.M.E."/>
            <person name="Altorfer M."/>
            <person name="Dessus-Babus S."/>
            <person name="Burckhardt D."/>
            <person name="Oertli M."/>
            <person name="Naumann U."/>
            <person name="Petersen F."/>
            <person name="Wong J."/>
        </authorList>
    </citation>
    <scope>NUCLEOTIDE SEQUENCE</scope>
    <source>
        <strain evidence="2">GSM-AAB239-AS_SAM_17_03QT</strain>
    </source>
</reference>
<reference evidence="2" key="2">
    <citation type="submission" date="2023-04" db="EMBL/GenBank/DDBJ databases">
        <authorList>
            <person name="Bruccoleri R.E."/>
            <person name="Oakeley E.J."/>
            <person name="Faust A.-M."/>
            <person name="Dessus-Babus S."/>
            <person name="Altorfer M."/>
            <person name="Burckhardt D."/>
            <person name="Oertli M."/>
            <person name="Naumann U."/>
            <person name="Petersen F."/>
            <person name="Wong J."/>
        </authorList>
    </citation>
    <scope>NUCLEOTIDE SEQUENCE</scope>
    <source>
        <strain evidence="2">GSM-AAB239-AS_SAM_17_03QT</strain>
        <tissue evidence="2">Leaf</tissue>
    </source>
</reference>
<dbReference type="AlphaFoldDB" id="A0AAX6G1Z7"/>
<gene>
    <name evidence="2" type="ORF">M6B38_388935</name>
</gene>
<sequence>MEGSGRRPRRCSGDTGLASRMCFTIDVVVGSVNVGIDSDVGGSRHWKGAAMAGGTGSSSRRLRCLVAEAGGDSGGARRGLGASGSGQSGPTGRSSGLRLRSASTAPEIAACVSARQLARLYAVGGSMRLGLCSFLFLSEIWDTVFRWGSKFVSGSDTRINIYGVTLNNGNGLVTRIHTHGSGRG</sequence>
<accession>A0AAX6G1Z7</accession>
<feature type="compositionally biased region" description="Gly residues" evidence="1">
    <location>
        <begin position="72"/>
        <end position="89"/>
    </location>
</feature>
<feature type="region of interest" description="Disordered" evidence="1">
    <location>
        <begin position="72"/>
        <end position="99"/>
    </location>
</feature>
<proteinExistence type="predicted"/>
<comment type="caution">
    <text evidence="2">The sequence shown here is derived from an EMBL/GenBank/DDBJ whole genome shotgun (WGS) entry which is preliminary data.</text>
</comment>
<keyword evidence="3" id="KW-1185">Reference proteome</keyword>
<protein>
    <submittedName>
        <fullName evidence="2">Uncharacterized protein</fullName>
    </submittedName>
</protein>
<name>A0AAX6G1Z7_IRIPA</name>
<dbReference type="Proteomes" id="UP001140949">
    <property type="component" value="Unassembled WGS sequence"/>
</dbReference>
<organism evidence="2 3">
    <name type="scientific">Iris pallida</name>
    <name type="common">Sweet iris</name>
    <dbReference type="NCBI Taxonomy" id="29817"/>
    <lineage>
        <taxon>Eukaryota</taxon>
        <taxon>Viridiplantae</taxon>
        <taxon>Streptophyta</taxon>
        <taxon>Embryophyta</taxon>
        <taxon>Tracheophyta</taxon>
        <taxon>Spermatophyta</taxon>
        <taxon>Magnoliopsida</taxon>
        <taxon>Liliopsida</taxon>
        <taxon>Asparagales</taxon>
        <taxon>Iridaceae</taxon>
        <taxon>Iridoideae</taxon>
        <taxon>Irideae</taxon>
        <taxon>Iris</taxon>
    </lineage>
</organism>
<evidence type="ECO:0000256" key="1">
    <source>
        <dbReference type="SAM" id="MobiDB-lite"/>
    </source>
</evidence>
<evidence type="ECO:0000313" key="2">
    <source>
        <dbReference type="EMBL" id="KAJ6822348.1"/>
    </source>
</evidence>